<dbReference type="PANTHER" id="PTHR31956">
    <property type="entry name" value="NON-SPECIFIC PHOSPHOLIPASE C4-RELATED"/>
    <property type="match status" value="1"/>
</dbReference>
<keyword evidence="6" id="KW-1185">Reference proteome</keyword>
<keyword evidence="3" id="KW-0378">Hydrolase</keyword>
<dbReference type="InterPro" id="IPR006311">
    <property type="entry name" value="TAT_signal"/>
</dbReference>
<dbReference type="PROSITE" id="PS51318">
    <property type="entry name" value="TAT"/>
    <property type="match status" value="1"/>
</dbReference>
<dbReference type="InterPro" id="IPR017768">
    <property type="entry name" value="AcpA"/>
</dbReference>
<name>A0A502CFF6_9GAMM</name>
<evidence type="ECO:0000256" key="4">
    <source>
        <dbReference type="SAM" id="MobiDB-lite"/>
    </source>
</evidence>
<evidence type="ECO:0000313" key="6">
    <source>
        <dbReference type="Proteomes" id="UP000319486"/>
    </source>
</evidence>
<dbReference type="OrthoDB" id="9770871at2"/>
<dbReference type="NCBIfam" id="TIGR03397">
    <property type="entry name" value="acid_phos_Burk"/>
    <property type="match status" value="1"/>
</dbReference>
<dbReference type="EMBL" id="RCZO01000001">
    <property type="protein sequence ID" value="TPG11523.1"/>
    <property type="molecule type" value="Genomic_DNA"/>
</dbReference>
<dbReference type="InterPro" id="IPR007312">
    <property type="entry name" value="Phosphoesterase"/>
</dbReference>
<dbReference type="SUPFAM" id="SSF53649">
    <property type="entry name" value="Alkaline phosphatase-like"/>
    <property type="match status" value="1"/>
</dbReference>
<dbReference type="Gene3D" id="3.40.720.10">
    <property type="entry name" value="Alkaline Phosphatase, subunit A"/>
    <property type="match status" value="2"/>
</dbReference>
<dbReference type="RefSeq" id="WP_140648849.1">
    <property type="nucleotide sequence ID" value="NZ_RCZB01000003.1"/>
</dbReference>
<dbReference type="Proteomes" id="UP000319486">
    <property type="component" value="Unassembled WGS sequence"/>
</dbReference>
<comment type="caution">
    <text evidence="5">The sequence shown here is derived from an EMBL/GenBank/DDBJ whole genome shotgun (WGS) entry which is preliminary data.</text>
</comment>
<protein>
    <recommendedName>
        <fullName evidence="2">phospholipase C</fullName>
        <ecNumber evidence="2">3.1.4.3</ecNumber>
    </recommendedName>
</protein>
<dbReference type="Pfam" id="PF04185">
    <property type="entry name" value="Phosphoesterase"/>
    <property type="match status" value="1"/>
</dbReference>
<dbReference type="InterPro" id="IPR017850">
    <property type="entry name" value="Alkaline_phosphatase_core_sf"/>
</dbReference>
<dbReference type="AlphaFoldDB" id="A0A502CFF6"/>
<accession>A0A502CFF6</accession>
<comment type="similarity">
    <text evidence="1">Belongs to the bacterial phospholipase C family.</text>
</comment>
<feature type="region of interest" description="Disordered" evidence="4">
    <location>
        <begin position="1"/>
        <end position="21"/>
    </location>
</feature>
<evidence type="ECO:0000313" key="5">
    <source>
        <dbReference type="EMBL" id="TPG11523.1"/>
    </source>
</evidence>
<dbReference type="PANTHER" id="PTHR31956:SF1">
    <property type="entry name" value="NON-SPECIFIC PHOSPHOLIPASE C1"/>
    <property type="match status" value="1"/>
</dbReference>
<proteinExistence type="inferred from homology"/>
<dbReference type="GO" id="GO:0034480">
    <property type="term" value="F:phosphatidylcholine phospholipase C activity"/>
    <property type="evidence" value="ECO:0007669"/>
    <property type="project" value="UniProtKB-EC"/>
</dbReference>
<evidence type="ECO:0000256" key="1">
    <source>
        <dbReference type="ARBA" id="ARBA00009717"/>
    </source>
</evidence>
<dbReference type="GO" id="GO:0003993">
    <property type="term" value="F:acid phosphatase activity"/>
    <property type="evidence" value="ECO:0007669"/>
    <property type="project" value="InterPro"/>
</dbReference>
<gene>
    <name evidence="5" type="primary">acpA</name>
    <name evidence="5" type="ORF">EAH88_03155</name>
</gene>
<dbReference type="CDD" id="cd16013">
    <property type="entry name" value="AcpA"/>
    <property type="match status" value="1"/>
</dbReference>
<organism evidence="5 6">
    <name type="scientific">Rhodanobacter glycinis</name>
    <dbReference type="NCBI Taxonomy" id="582702"/>
    <lineage>
        <taxon>Bacteria</taxon>
        <taxon>Pseudomonadati</taxon>
        <taxon>Pseudomonadota</taxon>
        <taxon>Gammaproteobacteria</taxon>
        <taxon>Lysobacterales</taxon>
        <taxon>Rhodanobacteraceae</taxon>
        <taxon>Rhodanobacter</taxon>
    </lineage>
</organism>
<evidence type="ECO:0000256" key="3">
    <source>
        <dbReference type="ARBA" id="ARBA00022801"/>
    </source>
</evidence>
<reference evidence="5 6" key="1">
    <citation type="journal article" date="2019" name="Environ. Microbiol.">
        <title>Species interactions and distinct microbial communities in high Arctic permafrost affected cryosols are associated with the CH4 and CO2 gas fluxes.</title>
        <authorList>
            <person name="Altshuler I."/>
            <person name="Hamel J."/>
            <person name="Turney S."/>
            <person name="Magnuson E."/>
            <person name="Levesque R."/>
            <person name="Greer C."/>
            <person name="Whyte L.G."/>
        </authorList>
    </citation>
    <scope>NUCLEOTIDE SEQUENCE [LARGE SCALE GENOMIC DNA]</scope>
    <source>
        <strain evidence="5 6">S13Y</strain>
    </source>
</reference>
<evidence type="ECO:0000256" key="2">
    <source>
        <dbReference type="ARBA" id="ARBA00012018"/>
    </source>
</evidence>
<sequence>MTDQPTDKPTAPSTDAPLNPERRRLLGGMAMAGAALTLGACTPLDGSRATTAGTQELPAAVLDALLRQHIQQVVVLYAENRSFNNLFAQFPGLAQPLEDLHSPKYLQRDRDGTVLTTLPPIWGGLAPHAQTVDGRHYQIDEHAISGLPNRPFALHTPDGAPLPHGVVTRDLVHRFYENQLQINGGRNDGFVAWGNTGAMVMGHYADGATNLRLWQLAQQYTLCDNFFMGAFGGSFLNHHYLAAAQPPFYPNADQGPAKFQIAVVEGDDPTGIRPKLADDSPASAMQGRSKFAAPDALTPDFWAVNTMGPAYAPAFTHDKHDPLRADVTSPTTLPPQAHQTIGDALSQAGVDWAWYAGGWQLALDGHGDGDHHVFPEVPNFQIHHQPFNYFRQFAPGTPARQQHLRDGGVGSRADSNHFIAAIEAGTLPPVTFYKPQGDLNMHAGYSSVASGDEHLAQVVEALQKSPQWPHMLVVITVDENGGWWDHVAPPKGDRWGPGSRIPALIVSPFAKKGFVDHTIYDTGSILRFITRRFGLKQLPGLKLRDAAMIAAGGPPPGDLTAALQFEAS</sequence>
<dbReference type="EC" id="3.1.4.3" evidence="2"/>